<organism evidence="2 3">
    <name type="scientific">Clostridium butyricum</name>
    <dbReference type="NCBI Taxonomy" id="1492"/>
    <lineage>
        <taxon>Bacteria</taxon>
        <taxon>Bacillati</taxon>
        <taxon>Bacillota</taxon>
        <taxon>Clostridia</taxon>
        <taxon>Eubacteriales</taxon>
        <taxon>Clostridiaceae</taxon>
        <taxon>Clostridium</taxon>
    </lineage>
</organism>
<protein>
    <recommendedName>
        <fullName evidence="4">Lipoprotein</fullName>
    </recommendedName>
</protein>
<gene>
    <name evidence="2" type="ORF">AWN73_07490</name>
</gene>
<proteinExistence type="predicted"/>
<dbReference type="PROSITE" id="PS51257">
    <property type="entry name" value="PROKAR_LIPOPROTEIN"/>
    <property type="match status" value="1"/>
</dbReference>
<reference evidence="2 3" key="1">
    <citation type="submission" date="2016-01" db="EMBL/GenBank/DDBJ databases">
        <title>Characterization of the Clostridium difficile lineages that are prevalent in Hong Kong and China.</title>
        <authorList>
            <person name="Kwok J.S.-L."/>
            <person name="Lam W.-Y."/>
            <person name="Ip M."/>
            <person name="Chan T.-F."/>
            <person name="Hawkey P.M."/>
            <person name="Tsui S.K.-W."/>
        </authorList>
    </citation>
    <scope>NUCLEOTIDE SEQUENCE [LARGE SCALE GENOMIC DNA]</scope>
    <source>
        <strain evidence="2 3">300064</strain>
    </source>
</reference>
<comment type="caution">
    <text evidence="2">The sequence shown here is derived from an EMBL/GenBank/DDBJ whole genome shotgun (WGS) entry which is preliminary data.</text>
</comment>
<keyword evidence="1" id="KW-0732">Signal</keyword>
<dbReference type="AlphaFoldDB" id="A0A2S7FET1"/>
<name>A0A2S7FET1_CLOBU</name>
<dbReference type="Proteomes" id="UP000238081">
    <property type="component" value="Unassembled WGS sequence"/>
</dbReference>
<evidence type="ECO:0000313" key="2">
    <source>
        <dbReference type="EMBL" id="PPV17590.1"/>
    </source>
</evidence>
<evidence type="ECO:0000256" key="1">
    <source>
        <dbReference type="SAM" id="SignalP"/>
    </source>
</evidence>
<accession>A0A2S7FET1</accession>
<feature type="chain" id="PRO_5015510379" description="Lipoprotein" evidence="1">
    <location>
        <begin position="20"/>
        <end position="61"/>
    </location>
</feature>
<dbReference type="RefSeq" id="WP_043663665.1">
    <property type="nucleotide sequence ID" value="NZ_JSEG01000008.1"/>
</dbReference>
<sequence>MLKFIAFSFIIMTIGCAVADKIETFMGDKNKHIGDYKRYMDTDTLMILKNYGLINSEKIKM</sequence>
<feature type="signal peptide" evidence="1">
    <location>
        <begin position="1"/>
        <end position="19"/>
    </location>
</feature>
<dbReference type="EMBL" id="LRDH01000013">
    <property type="protein sequence ID" value="PPV17590.1"/>
    <property type="molecule type" value="Genomic_DNA"/>
</dbReference>
<evidence type="ECO:0008006" key="4">
    <source>
        <dbReference type="Google" id="ProtNLM"/>
    </source>
</evidence>
<evidence type="ECO:0000313" key="3">
    <source>
        <dbReference type="Proteomes" id="UP000238081"/>
    </source>
</evidence>